<dbReference type="Proteomes" id="UP000006072">
    <property type="component" value="Unassembled WGS sequence"/>
</dbReference>
<name>K0UQ58_MYCVA</name>
<dbReference type="EMBL" id="ALQA01000023">
    <property type="protein sequence ID" value="EJZ09287.1"/>
    <property type="molecule type" value="Genomic_DNA"/>
</dbReference>
<gene>
    <name evidence="1" type="ORF">MVAC_12928</name>
</gene>
<comment type="caution">
    <text evidence="1">The sequence shown here is derived from an EMBL/GenBank/DDBJ whole genome shotgun (WGS) entry which is preliminary data.</text>
</comment>
<feature type="non-terminal residue" evidence="1">
    <location>
        <position position="1"/>
    </location>
</feature>
<evidence type="ECO:0000313" key="2">
    <source>
        <dbReference type="Proteomes" id="UP000006072"/>
    </source>
</evidence>
<dbReference type="HOGENOM" id="CLU_131828_1_0_11"/>
<dbReference type="AlphaFoldDB" id="K0UQ58"/>
<sequence>PAAPAAPASRPAPRRAADPGIEALRAELRALVAEELAQLIKR</sequence>
<proteinExistence type="predicted"/>
<protein>
    <submittedName>
        <fullName evidence="1">Aldehyde dehydrogenase</fullName>
    </submittedName>
</protein>
<evidence type="ECO:0000313" key="1">
    <source>
        <dbReference type="EMBL" id="EJZ09287.1"/>
    </source>
</evidence>
<accession>K0UQ58</accession>
<organism evidence="1 2">
    <name type="scientific">Mycolicibacterium vaccae ATCC 25954</name>
    <dbReference type="NCBI Taxonomy" id="1194972"/>
    <lineage>
        <taxon>Bacteria</taxon>
        <taxon>Bacillati</taxon>
        <taxon>Actinomycetota</taxon>
        <taxon>Actinomycetes</taxon>
        <taxon>Mycobacteriales</taxon>
        <taxon>Mycobacteriaceae</taxon>
        <taxon>Mycolicibacterium</taxon>
    </lineage>
</organism>
<reference evidence="1 2" key="1">
    <citation type="journal article" date="2012" name="J. Bacteriol.">
        <title>Complete Genome Sequence of Mycobacterium vaccae Type Strain ATCC 25954.</title>
        <authorList>
            <person name="Ho Y.S."/>
            <person name="Adroub S.A."/>
            <person name="Abadi M."/>
            <person name="Al Alwan B."/>
            <person name="Alkhateeb R."/>
            <person name="Gao G."/>
            <person name="Ragab A."/>
            <person name="Ali S."/>
            <person name="van Soolingen D."/>
            <person name="Bitter W."/>
            <person name="Pain A."/>
            <person name="Abdallah A.M."/>
        </authorList>
    </citation>
    <scope>NUCLEOTIDE SEQUENCE [LARGE SCALE GENOMIC DNA]</scope>
    <source>
        <strain evidence="1 2">ATCC 25954</strain>
    </source>
</reference>
<keyword evidence="2" id="KW-1185">Reference proteome</keyword>